<protein>
    <submittedName>
        <fullName evidence="1">Uncharacterized protein</fullName>
    </submittedName>
</protein>
<sequence>MWSVIEDAAVEQLVTAGFSPVDSRVLTAMVSRRYARERLKLIDVLSGHIGLENVSEISGAVDRLTARGFLTHVPYSGRHLLSVSPDYASHLRNSGLTDAADSLESLMWAPVTRFQSLGPMTEPGTLSSFLQAVSGAQRVIRLPFFSSSAEIEGIEALEQRCRAGVELRILLGSPKTIKEIRGPSHAARARRSIESWTAKTRRWPNTEVRLAQSVEDVEYGSSMSIDGRLLRMDVHEPLAERSLAGEMLLVHETGGNLIRLFDKTFDEIWERSLPVKGFARLRRGVASWRWSIVAATLLAASVTVPDSVWQDLASGAAVTAIFAAFDESHGRLRTVWQRMTNAST</sequence>
<dbReference type="Proteomes" id="UP001585080">
    <property type="component" value="Unassembled WGS sequence"/>
</dbReference>
<reference evidence="1 2" key="1">
    <citation type="submission" date="2024-01" db="EMBL/GenBank/DDBJ databases">
        <title>Genome mining of biosynthetic gene clusters to explore secondary metabolites of Streptomyces sp.</title>
        <authorList>
            <person name="Baig A."/>
            <person name="Ajitkumar Shintre N."/>
            <person name="Kumar H."/>
            <person name="Anbarasu A."/>
            <person name="Ramaiah S."/>
        </authorList>
    </citation>
    <scope>NUCLEOTIDE SEQUENCE [LARGE SCALE GENOMIC DNA]</scope>
    <source>
        <strain evidence="1 2">A57</strain>
    </source>
</reference>
<name>A0ABV5EKA5_9ACTN</name>
<comment type="caution">
    <text evidence="1">The sequence shown here is derived from an EMBL/GenBank/DDBJ whole genome shotgun (WGS) entry which is preliminary data.</text>
</comment>
<organism evidence="1 2">
    <name type="scientific">Streptomyces broussonetiae</name>
    <dbReference type="NCBI Taxonomy" id="2686304"/>
    <lineage>
        <taxon>Bacteria</taxon>
        <taxon>Bacillati</taxon>
        <taxon>Actinomycetota</taxon>
        <taxon>Actinomycetes</taxon>
        <taxon>Kitasatosporales</taxon>
        <taxon>Streptomycetaceae</taxon>
        <taxon>Streptomyces</taxon>
    </lineage>
</organism>
<dbReference type="EMBL" id="JAYMRP010000042">
    <property type="protein sequence ID" value="MFB8777279.1"/>
    <property type="molecule type" value="Genomic_DNA"/>
</dbReference>
<evidence type="ECO:0000313" key="1">
    <source>
        <dbReference type="EMBL" id="MFB8777279.1"/>
    </source>
</evidence>
<gene>
    <name evidence="1" type="ORF">VSS16_31935</name>
</gene>
<proteinExistence type="predicted"/>
<accession>A0ABV5EKA5</accession>
<dbReference type="SUPFAM" id="SSF56024">
    <property type="entry name" value="Phospholipase D/nuclease"/>
    <property type="match status" value="1"/>
</dbReference>
<keyword evidence="2" id="KW-1185">Reference proteome</keyword>
<dbReference type="RefSeq" id="WP_376735757.1">
    <property type="nucleotide sequence ID" value="NZ_JAYMRP010000042.1"/>
</dbReference>
<evidence type="ECO:0000313" key="2">
    <source>
        <dbReference type="Proteomes" id="UP001585080"/>
    </source>
</evidence>